<accession>A0AAD8LA93</accession>
<dbReference type="Proteomes" id="UP001229421">
    <property type="component" value="Unassembled WGS sequence"/>
</dbReference>
<name>A0AAD8LA93_TARER</name>
<sequence length="151" mass="16438">MATILNYNTTHLVSTPARVSSLRFTGSSRSQNKHKSFPVLVLAGNNSIPDISFKEFNTQLTNWANKQCLLVGTVGIAAYFASQSFFPAFILKTLYEFLSPLEASEIQQLGWWVWGAGTHAGSPYPRGNTAAAPAGSGAGRRSRAWVPVEIF</sequence>
<proteinExistence type="predicted"/>
<keyword evidence="2" id="KW-1185">Reference proteome</keyword>
<comment type="caution">
    <text evidence="1">The sequence shown here is derived from an EMBL/GenBank/DDBJ whole genome shotgun (WGS) entry which is preliminary data.</text>
</comment>
<protein>
    <submittedName>
        <fullName evidence="1">Uncharacterized protein</fullName>
    </submittedName>
</protein>
<reference evidence="1" key="1">
    <citation type="journal article" date="2023" name="bioRxiv">
        <title>Improved chromosome-level genome assembly for marigold (Tagetes erecta).</title>
        <authorList>
            <person name="Jiang F."/>
            <person name="Yuan L."/>
            <person name="Wang S."/>
            <person name="Wang H."/>
            <person name="Xu D."/>
            <person name="Wang A."/>
            <person name="Fan W."/>
        </authorList>
    </citation>
    <scope>NUCLEOTIDE SEQUENCE</scope>
    <source>
        <strain evidence="1">WSJ</strain>
        <tissue evidence="1">Leaf</tissue>
    </source>
</reference>
<evidence type="ECO:0000313" key="1">
    <source>
        <dbReference type="EMBL" id="KAK1437797.1"/>
    </source>
</evidence>
<dbReference type="EMBL" id="JAUHHV010000001">
    <property type="protein sequence ID" value="KAK1437797.1"/>
    <property type="molecule type" value="Genomic_DNA"/>
</dbReference>
<organism evidence="1 2">
    <name type="scientific">Tagetes erecta</name>
    <name type="common">African marigold</name>
    <dbReference type="NCBI Taxonomy" id="13708"/>
    <lineage>
        <taxon>Eukaryota</taxon>
        <taxon>Viridiplantae</taxon>
        <taxon>Streptophyta</taxon>
        <taxon>Embryophyta</taxon>
        <taxon>Tracheophyta</taxon>
        <taxon>Spermatophyta</taxon>
        <taxon>Magnoliopsida</taxon>
        <taxon>eudicotyledons</taxon>
        <taxon>Gunneridae</taxon>
        <taxon>Pentapetalae</taxon>
        <taxon>asterids</taxon>
        <taxon>campanulids</taxon>
        <taxon>Asterales</taxon>
        <taxon>Asteraceae</taxon>
        <taxon>Asteroideae</taxon>
        <taxon>Heliantheae alliance</taxon>
        <taxon>Tageteae</taxon>
        <taxon>Tagetes</taxon>
    </lineage>
</organism>
<dbReference type="AlphaFoldDB" id="A0AAD8LA93"/>
<evidence type="ECO:0000313" key="2">
    <source>
        <dbReference type="Proteomes" id="UP001229421"/>
    </source>
</evidence>
<gene>
    <name evidence="1" type="ORF">QVD17_03595</name>
</gene>